<reference evidence="1 2" key="1">
    <citation type="submission" date="2019-07" db="EMBL/GenBank/DDBJ databases">
        <title>De Novo Assembly of kiwifruit Actinidia rufa.</title>
        <authorList>
            <person name="Sugita-Konishi S."/>
            <person name="Sato K."/>
            <person name="Mori E."/>
            <person name="Abe Y."/>
            <person name="Kisaki G."/>
            <person name="Hamano K."/>
            <person name="Suezawa K."/>
            <person name="Otani M."/>
            <person name="Fukuda T."/>
            <person name="Manabe T."/>
            <person name="Gomi K."/>
            <person name="Tabuchi M."/>
            <person name="Akimitsu K."/>
            <person name="Kataoka I."/>
        </authorList>
    </citation>
    <scope>NUCLEOTIDE SEQUENCE [LARGE SCALE GENOMIC DNA]</scope>
    <source>
        <strain evidence="2">cv. Fuchu</strain>
    </source>
</reference>
<dbReference type="OrthoDB" id="1752139at2759"/>
<evidence type="ECO:0000313" key="1">
    <source>
        <dbReference type="EMBL" id="GFZ18658.1"/>
    </source>
</evidence>
<protein>
    <submittedName>
        <fullName evidence="1">Uncharacterized protein</fullName>
    </submittedName>
</protein>
<dbReference type="Proteomes" id="UP000585474">
    <property type="component" value="Unassembled WGS sequence"/>
</dbReference>
<evidence type="ECO:0000313" key="2">
    <source>
        <dbReference type="Proteomes" id="UP000585474"/>
    </source>
</evidence>
<dbReference type="AlphaFoldDB" id="A0A7J0H6L4"/>
<keyword evidence="2" id="KW-1185">Reference proteome</keyword>
<dbReference type="EMBL" id="BJWL01000027">
    <property type="protein sequence ID" value="GFZ18658.1"/>
    <property type="molecule type" value="Genomic_DNA"/>
</dbReference>
<gene>
    <name evidence="1" type="ORF">Acr_27g0003970</name>
</gene>
<comment type="caution">
    <text evidence="1">The sequence shown here is derived from an EMBL/GenBank/DDBJ whole genome shotgun (WGS) entry which is preliminary data.</text>
</comment>
<sequence length="145" mass="15965">MANTSQASDLEGLHREMHGIAEQIRIMNENNARLIQHLSMNNPPPASTTQKIKDLDAQIDAINIGASVPITVEALIRQIEPPFTDKVIKAKVSSRFKLPSQLGVYEGKTDPMDHLDYKNLTSLQGYSDEVMCKGFSATIKGTARS</sequence>
<accession>A0A7J0H6L4</accession>
<name>A0A7J0H6L4_9ERIC</name>
<organism evidence="1 2">
    <name type="scientific">Actinidia rufa</name>
    <dbReference type="NCBI Taxonomy" id="165716"/>
    <lineage>
        <taxon>Eukaryota</taxon>
        <taxon>Viridiplantae</taxon>
        <taxon>Streptophyta</taxon>
        <taxon>Embryophyta</taxon>
        <taxon>Tracheophyta</taxon>
        <taxon>Spermatophyta</taxon>
        <taxon>Magnoliopsida</taxon>
        <taxon>eudicotyledons</taxon>
        <taxon>Gunneridae</taxon>
        <taxon>Pentapetalae</taxon>
        <taxon>asterids</taxon>
        <taxon>Ericales</taxon>
        <taxon>Actinidiaceae</taxon>
        <taxon>Actinidia</taxon>
    </lineage>
</organism>
<proteinExistence type="predicted"/>